<accession>A0ABU2LSI2</accession>
<dbReference type="InterPro" id="IPR011040">
    <property type="entry name" value="Sialidase"/>
</dbReference>
<comment type="catalytic activity">
    <reaction evidence="1">
        <text>Hydrolysis of alpha-(2-&gt;3)-, alpha-(2-&gt;6)-, alpha-(2-&gt;8)- glycosidic linkages of terminal sialic acid residues in oligosaccharides, glycoproteins, glycolipids, colominic acid and synthetic substrates.</text>
        <dbReference type="EC" id="3.2.1.18"/>
    </reaction>
</comment>
<evidence type="ECO:0000313" key="6">
    <source>
        <dbReference type="EMBL" id="MDT0320506.1"/>
    </source>
</evidence>
<dbReference type="InterPro" id="IPR036278">
    <property type="entry name" value="Sialidase_sf"/>
</dbReference>
<evidence type="ECO:0000256" key="3">
    <source>
        <dbReference type="ARBA" id="ARBA00012733"/>
    </source>
</evidence>
<reference evidence="7" key="1">
    <citation type="submission" date="2023-07" db="EMBL/GenBank/DDBJ databases">
        <title>30 novel species of actinomycetes from the DSMZ collection.</title>
        <authorList>
            <person name="Nouioui I."/>
        </authorList>
    </citation>
    <scope>NUCLEOTIDE SEQUENCE [LARGE SCALE GENOMIC DNA]</scope>
    <source>
        <strain evidence="7">DSM 44918</strain>
    </source>
</reference>
<organism evidence="6 7">
    <name type="scientific">Streptomyces millisiae</name>
    <dbReference type="NCBI Taxonomy" id="3075542"/>
    <lineage>
        <taxon>Bacteria</taxon>
        <taxon>Bacillati</taxon>
        <taxon>Actinomycetota</taxon>
        <taxon>Actinomycetes</taxon>
        <taxon>Kitasatosporales</taxon>
        <taxon>Streptomycetaceae</taxon>
        <taxon>Streptomyces</taxon>
    </lineage>
</organism>
<evidence type="ECO:0000256" key="1">
    <source>
        <dbReference type="ARBA" id="ARBA00000427"/>
    </source>
</evidence>
<dbReference type="InterPro" id="IPR026856">
    <property type="entry name" value="Sialidase_fam"/>
</dbReference>
<feature type="domain" description="Sialidase" evidence="5">
    <location>
        <begin position="64"/>
        <end position="365"/>
    </location>
</feature>
<keyword evidence="6" id="KW-0378">Hydrolase</keyword>
<dbReference type="EC" id="3.2.1.18" evidence="3"/>
<evidence type="ECO:0000259" key="5">
    <source>
        <dbReference type="Pfam" id="PF13088"/>
    </source>
</evidence>
<keyword evidence="7" id="KW-1185">Reference proteome</keyword>
<comment type="similarity">
    <text evidence="2">Belongs to the glycosyl hydrolase 33 family.</text>
</comment>
<dbReference type="PANTHER" id="PTHR10628">
    <property type="entry name" value="SIALIDASE"/>
    <property type="match status" value="1"/>
</dbReference>
<evidence type="ECO:0000256" key="4">
    <source>
        <dbReference type="SAM" id="SignalP"/>
    </source>
</evidence>
<dbReference type="PANTHER" id="PTHR10628:SF30">
    <property type="entry name" value="EXO-ALPHA-SIALIDASE"/>
    <property type="match status" value="1"/>
</dbReference>
<proteinExistence type="inferred from homology"/>
<gene>
    <name evidence="6" type="ORF">RNC47_19400</name>
</gene>
<evidence type="ECO:0000313" key="7">
    <source>
        <dbReference type="Proteomes" id="UP001183420"/>
    </source>
</evidence>
<dbReference type="CDD" id="cd15482">
    <property type="entry name" value="Sialidase_non-viral"/>
    <property type="match status" value="1"/>
</dbReference>
<dbReference type="Pfam" id="PF13088">
    <property type="entry name" value="BNR_2"/>
    <property type="match status" value="1"/>
</dbReference>
<evidence type="ECO:0000256" key="2">
    <source>
        <dbReference type="ARBA" id="ARBA00009348"/>
    </source>
</evidence>
<keyword evidence="6" id="KW-0326">Glycosidase</keyword>
<keyword evidence="4" id="KW-0732">Signal</keyword>
<protein>
    <recommendedName>
        <fullName evidence="3">exo-alpha-sialidase</fullName>
        <ecNumber evidence="3">3.2.1.18</ecNumber>
    </recommendedName>
</protein>
<feature type="chain" id="PRO_5046392738" description="exo-alpha-sialidase" evidence="4">
    <location>
        <begin position="26"/>
        <end position="450"/>
    </location>
</feature>
<feature type="signal peptide" evidence="4">
    <location>
        <begin position="1"/>
        <end position="25"/>
    </location>
</feature>
<comment type="caution">
    <text evidence="6">The sequence shown here is derived from an EMBL/GenBank/DDBJ whole genome shotgun (WGS) entry which is preliminary data.</text>
</comment>
<dbReference type="Proteomes" id="UP001183420">
    <property type="component" value="Unassembled WGS sequence"/>
</dbReference>
<sequence>MSLCVRVTLLATVVWAVMSAAPAAADAEPRDTPPPERAVSQPFRHGTEGYACYRIPAIVATTAGTLLAFAEARVADCADVGDIDLVVRRSTDGGRTWEEPTVLRGVGDDGGYGNPVPVVDAESGRVTLMFAYNTWTPKPDDVRSRGPRSLALLHSMDDGLTWQDGGRLPGLKPPSWTWISVGPGHGIQLQRGPRAGRLVVAGDHDTHDDRSGGQLYYSDDGGLSWRLGAVWETVEELPHPVELSLVERVDGSLYINARGLDNVRLAAYSEDAGESFAGGFRQVRDLDTPPVSGSLLRLTATDQGDDRDRVLLSAPTRPGEEVGSRRRIMTIRSSYDEGRTWHTVGTVITPARAGYSDLTLLPSGEIGLLYETGRHSPHGTLNFTAFTELSLDAGRRELTLPDIVGCPVARHQPTETVAPARYGRLTPARLTSLASTVNAVTIRYGKRDRR</sequence>
<dbReference type="SUPFAM" id="SSF50939">
    <property type="entry name" value="Sialidases"/>
    <property type="match status" value="1"/>
</dbReference>
<dbReference type="Gene3D" id="2.120.10.10">
    <property type="match status" value="1"/>
</dbReference>
<dbReference type="EMBL" id="JAVREM010000025">
    <property type="protein sequence ID" value="MDT0320506.1"/>
    <property type="molecule type" value="Genomic_DNA"/>
</dbReference>
<dbReference type="GO" id="GO:0016798">
    <property type="term" value="F:hydrolase activity, acting on glycosyl bonds"/>
    <property type="evidence" value="ECO:0007669"/>
    <property type="project" value="UniProtKB-KW"/>
</dbReference>
<dbReference type="RefSeq" id="WP_311600427.1">
    <property type="nucleotide sequence ID" value="NZ_JAVREM010000025.1"/>
</dbReference>
<name>A0ABU2LSI2_9ACTN</name>